<dbReference type="SUPFAM" id="SSF56112">
    <property type="entry name" value="Protein kinase-like (PK-like)"/>
    <property type="match status" value="1"/>
</dbReference>
<evidence type="ECO:0000313" key="1">
    <source>
        <dbReference type="EMBL" id="PMD58072.1"/>
    </source>
</evidence>
<dbReference type="OrthoDB" id="1668230at2759"/>
<dbReference type="InParanoid" id="A0A2J6T4Y3"/>
<dbReference type="RefSeq" id="XP_024734976.1">
    <property type="nucleotide sequence ID" value="XM_024878234.1"/>
</dbReference>
<accession>A0A2J6T4Y3</accession>
<gene>
    <name evidence="1" type="ORF">K444DRAFT_592297</name>
</gene>
<dbReference type="InterPro" id="IPR011009">
    <property type="entry name" value="Kinase-like_dom_sf"/>
</dbReference>
<dbReference type="Gene3D" id="1.10.510.10">
    <property type="entry name" value="Transferase(Phosphotransferase) domain 1"/>
    <property type="match status" value="1"/>
</dbReference>
<dbReference type="EMBL" id="KZ613830">
    <property type="protein sequence ID" value="PMD58072.1"/>
    <property type="molecule type" value="Genomic_DNA"/>
</dbReference>
<proteinExistence type="predicted"/>
<dbReference type="GeneID" id="36586311"/>
<dbReference type="STRING" id="1095630.A0A2J6T4Y3"/>
<name>A0A2J6T4Y3_9HELO</name>
<keyword evidence="2" id="KW-1185">Reference proteome</keyword>
<dbReference type="AlphaFoldDB" id="A0A2J6T4Y3"/>
<sequence length="91" mass="10700">MDDTKREIFALGCGIYEIMAWKAPFPDLTEEEVLERYNNEQFPKTDQLLLGDVIHTYWDEKYETAADVERVLRERLVDLHVISHGKCDKPT</sequence>
<organism evidence="1 2">
    <name type="scientific">Hyaloscypha bicolor E</name>
    <dbReference type="NCBI Taxonomy" id="1095630"/>
    <lineage>
        <taxon>Eukaryota</taxon>
        <taxon>Fungi</taxon>
        <taxon>Dikarya</taxon>
        <taxon>Ascomycota</taxon>
        <taxon>Pezizomycotina</taxon>
        <taxon>Leotiomycetes</taxon>
        <taxon>Helotiales</taxon>
        <taxon>Hyaloscyphaceae</taxon>
        <taxon>Hyaloscypha</taxon>
        <taxon>Hyaloscypha bicolor</taxon>
    </lineage>
</organism>
<reference evidence="1 2" key="1">
    <citation type="submission" date="2016-04" db="EMBL/GenBank/DDBJ databases">
        <title>A degradative enzymes factory behind the ericoid mycorrhizal symbiosis.</title>
        <authorList>
            <consortium name="DOE Joint Genome Institute"/>
            <person name="Martino E."/>
            <person name="Morin E."/>
            <person name="Grelet G."/>
            <person name="Kuo A."/>
            <person name="Kohler A."/>
            <person name="Daghino S."/>
            <person name="Barry K."/>
            <person name="Choi C."/>
            <person name="Cichocki N."/>
            <person name="Clum A."/>
            <person name="Copeland A."/>
            <person name="Hainaut M."/>
            <person name="Haridas S."/>
            <person name="Labutti K."/>
            <person name="Lindquist E."/>
            <person name="Lipzen A."/>
            <person name="Khouja H.-R."/>
            <person name="Murat C."/>
            <person name="Ohm R."/>
            <person name="Olson A."/>
            <person name="Spatafora J."/>
            <person name="Veneault-Fourrey C."/>
            <person name="Henrissat B."/>
            <person name="Grigoriev I."/>
            <person name="Martin F."/>
            <person name="Perotto S."/>
        </authorList>
    </citation>
    <scope>NUCLEOTIDE SEQUENCE [LARGE SCALE GENOMIC DNA]</scope>
    <source>
        <strain evidence="1 2">E</strain>
    </source>
</reference>
<evidence type="ECO:0008006" key="3">
    <source>
        <dbReference type="Google" id="ProtNLM"/>
    </source>
</evidence>
<evidence type="ECO:0000313" key="2">
    <source>
        <dbReference type="Proteomes" id="UP000235371"/>
    </source>
</evidence>
<dbReference type="Proteomes" id="UP000235371">
    <property type="component" value="Unassembled WGS sequence"/>
</dbReference>
<protein>
    <recommendedName>
        <fullName evidence="3">Protein kinase domain-containing protein</fullName>
    </recommendedName>
</protein>